<dbReference type="Proteomes" id="UP001556367">
    <property type="component" value="Unassembled WGS sequence"/>
</dbReference>
<accession>A0ABR3JEW3</accession>
<name>A0ABR3JEW3_9AGAR</name>
<evidence type="ECO:0000313" key="2">
    <source>
        <dbReference type="EMBL" id="KAL0953786.1"/>
    </source>
</evidence>
<feature type="compositionally biased region" description="Polar residues" evidence="1">
    <location>
        <begin position="1"/>
        <end position="17"/>
    </location>
</feature>
<proteinExistence type="predicted"/>
<reference evidence="3" key="1">
    <citation type="submission" date="2024-06" db="EMBL/GenBank/DDBJ databases">
        <title>Multi-omics analyses provide insights into the biosynthesis of the anticancer antibiotic pleurotin in Hohenbuehelia grisea.</title>
        <authorList>
            <person name="Weaver J.A."/>
            <person name="Alberti F."/>
        </authorList>
    </citation>
    <scope>NUCLEOTIDE SEQUENCE [LARGE SCALE GENOMIC DNA]</scope>
    <source>
        <strain evidence="3">T-177</strain>
    </source>
</reference>
<feature type="compositionally biased region" description="Low complexity" evidence="1">
    <location>
        <begin position="19"/>
        <end position="35"/>
    </location>
</feature>
<evidence type="ECO:0000256" key="1">
    <source>
        <dbReference type="SAM" id="MobiDB-lite"/>
    </source>
</evidence>
<sequence>MSSINVSWSDPNTYKTQPTKKQQVESSVKSSTKTTNAVSRGATDAIIKGGVHKSKPGGDQQDHVTVEYKNNGAHVTTQHVPM</sequence>
<evidence type="ECO:0008006" key="4">
    <source>
        <dbReference type="Google" id="ProtNLM"/>
    </source>
</evidence>
<dbReference type="EMBL" id="JASNQZ010000008">
    <property type="protein sequence ID" value="KAL0953786.1"/>
    <property type="molecule type" value="Genomic_DNA"/>
</dbReference>
<organism evidence="2 3">
    <name type="scientific">Hohenbuehelia grisea</name>
    <dbReference type="NCBI Taxonomy" id="104357"/>
    <lineage>
        <taxon>Eukaryota</taxon>
        <taxon>Fungi</taxon>
        <taxon>Dikarya</taxon>
        <taxon>Basidiomycota</taxon>
        <taxon>Agaricomycotina</taxon>
        <taxon>Agaricomycetes</taxon>
        <taxon>Agaricomycetidae</taxon>
        <taxon>Agaricales</taxon>
        <taxon>Pleurotineae</taxon>
        <taxon>Pleurotaceae</taxon>
        <taxon>Hohenbuehelia</taxon>
    </lineage>
</organism>
<keyword evidence="3" id="KW-1185">Reference proteome</keyword>
<evidence type="ECO:0000313" key="3">
    <source>
        <dbReference type="Proteomes" id="UP001556367"/>
    </source>
</evidence>
<gene>
    <name evidence="2" type="ORF">HGRIS_004970</name>
</gene>
<feature type="region of interest" description="Disordered" evidence="1">
    <location>
        <begin position="1"/>
        <end position="63"/>
    </location>
</feature>
<protein>
    <recommendedName>
        <fullName evidence="4">Hypervirulence associated protein TUDOR domain-containing protein</fullName>
    </recommendedName>
</protein>
<comment type="caution">
    <text evidence="2">The sequence shown here is derived from an EMBL/GenBank/DDBJ whole genome shotgun (WGS) entry which is preliminary data.</text>
</comment>